<feature type="transmembrane region" description="Helical" evidence="8">
    <location>
        <begin position="212"/>
        <end position="235"/>
    </location>
</feature>
<dbReference type="InterPro" id="IPR024041">
    <property type="entry name" value="NH4_transpt_AmtB-like_dom"/>
</dbReference>
<dbReference type="SUPFAM" id="SSF111352">
    <property type="entry name" value="Ammonium transporter"/>
    <property type="match status" value="1"/>
</dbReference>
<reference evidence="9 10" key="1">
    <citation type="submission" date="2016-02" db="EMBL/GenBank/DDBJ databases">
        <title>Genome analysis of coral dinoflagellate symbionts highlights evolutionary adaptations to a symbiotic lifestyle.</title>
        <authorList>
            <person name="Aranda M."/>
            <person name="Li Y."/>
            <person name="Liew Y.J."/>
            <person name="Baumgarten S."/>
            <person name="Simakov O."/>
            <person name="Wilson M."/>
            <person name="Piel J."/>
            <person name="Ashoor H."/>
            <person name="Bougouffa S."/>
            <person name="Bajic V.B."/>
            <person name="Ryu T."/>
            <person name="Ravasi T."/>
            <person name="Bayer T."/>
            <person name="Micklem G."/>
            <person name="Kim H."/>
            <person name="Bhak J."/>
            <person name="Lajeunesse T.C."/>
            <person name="Voolstra C.R."/>
        </authorList>
    </citation>
    <scope>NUCLEOTIDE SEQUENCE [LARGE SCALE GENOMIC DNA]</scope>
    <source>
        <strain evidence="9 10">CCMP2467</strain>
    </source>
</reference>
<dbReference type="OrthoDB" id="411443at2759"/>
<accession>A0A1Q9EIA3</accession>
<comment type="subcellular location">
    <subcellularLocation>
        <location evidence="8">Cell membrane</location>
        <topology evidence="8">Multi-pass membrane protein</topology>
    </subcellularLocation>
    <subcellularLocation>
        <location evidence="1">Membrane</location>
        <topology evidence="1">Multi-pass membrane protein</topology>
    </subcellularLocation>
</comment>
<keyword evidence="5 8" id="KW-1133">Transmembrane helix</keyword>
<feature type="transmembrane region" description="Helical" evidence="8">
    <location>
        <begin position="124"/>
        <end position="142"/>
    </location>
</feature>
<dbReference type="PROSITE" id="PS01219">
    <property type="entry name" value="AMMONIUM_TRANSP"/>
    <property type="match status" value="1"/>
</dbReference>
<dbReference type="InterPro" id="IPR018047">
    <property type="entry name" value="Ammonium_transpt_CS"/>
</dbReference>
<keyword evidence="3 8" id="KW-0813">Transport</keyword>
<proteinExistence type="inferred from homology"/>
<dbReference type="OMA" id="VVWVLMD"/>
<evidence type="ECO:0000256" key="1">
    <source>
        <dbReference type="ARBA" id="ARBA00004141"/>
    </source>
</evidence>
<keyword evidence="6 8" id="KW-0472">Membrane</keyword>
<keyword evidence="7 8" id="KW-0924">Ammonia transport</keyword>
<dbReference type="Gene3D" id="1.10.3430.10">
    <property type="entry name" value="Ammonium transporter AmtB like domains"/>
    <property type="match status" value="1"/>
</dbReference>
<comment type="caution">
    <text evidence="8">Lacks conserved residue(s) required for the propagation of feature annotation.</text>
</comment>
<sequence length="540" mass="57884">MRIALFFCVLVGLVVSCLTECAGDCIEFRKEVYALREEVDARLRRLEDRSTSERRGLQTSLSSSFFLAEVEALHERDVSIASALDTIWLCMCASIAALMHGGFAMLETGTCRARNASNLLMKNLLNVCVGTIGWWLCGWAFAYGDLKYDLFGTTGFASSNLLTIADGHIRPVESCSGESCQSNLIQWFFQWVFCTTAVTIVSGGVAERVRSLTYAGFAFFMSSIIYPGVVAWTWGGGWLSATLDVGFTDFAGSCIVHVVGGVGALTGAIVLGARRGRFEDPAAFEPHSLPLVVLGTLMLWFGWYGFNCGSTLALHDDVMAAQAAQVAVNTTLSAAAGGITVFLFRFVLSRKYDVCGLCNGILAGLVSITAGCSNMDCGNALAVGSLGGLIYQCFSMSLQRLQIDDPVDASAVHGACGVWGAMAAVIFDWGEGFTYFHGSSGFHCVGDAGICETGLVAKALAAQLIFVTAVLSWVLSLSTIVLLLLALSGFLRIEQSTEEMGIDAKEHAQTKAYDIGENGVPDTVEQRHAPIRKCRRHSVC</sequence>
<comment type="similarity">
    <text evidence="2 8">Belongs to the ammonia transporter channel (TC 1.A.11.2) family.</text>
</comment>
<dbReference type="PANTHER" id="PTHR11730">
    <property type="entry name" value="AMMONIUM TRANSPORTER"/>
    <property type="match status" value="1"/>
</dbReference>
<evidence type="ECO:0000256" key="5">
    <source>
        <dbReference type="ARBA" id="ARBA00022989"/>
    </source>
</evidence>
<comment type="caution">
    <text evidence="9">The sequence shown here is derived from an EMBL/GenBank/DDBJ whole genome shotgun (WGS) entry which is preliminary data.</text>
</comment>
<evidence type="ECO:0000256" key="2">
    <source>
        <dbReference type="ARBA" id="ARBA00005887"/>
    </source>
</evidence>
<dbReference type="Proteomes" id="UP000186817">
    <property type="component" value="Unassembled WGS sequence"/>
</dbReference>
<dbReference type="GO" id="GO:0097272">
    <property type="term" value="P:ammonium homeostasis"/>
    <property type="evidence" value="ECO:0007669"/>
    <property type="project" value="TreeGrafter"/>
</dbReference>
<evidence type="ECO:0000313" key="10">
    <source>
        <dbReference type="Proteomes" id="UP000186817"/>
    </source>
</evidence>
<feature type="transmembrane region" description="Helical" evidence="8">
    <location>
        <begin position="326"/>
        <end position="348"/>
    </location>
</feature>
<dbReference type="PROSITE" id="PS51257">
    <property type="entry name" value="PROKAR_LIPOPROTEIN"/>
    <property type="match status" value="1"/>
</dbReference>
<feature type="transmembrane region" description="Helical" evidence="8">
    <location>
        <begin position="288"/>
        <end position="306"/>
    </location>
</feature>
<name>A0A1Q9EIA3_SYMMI</name>
<dbReference type="Pfam" id="PF00909">
    <property type="entry name" value="Ammonium_transp"/>
    <property type="match status" value="1"/>
</dbReference>
<gene>
    <name evidence="9" type="ORF">AK812_SmicGene9493</name>
</gene>
<dbReference type="NCBIfam" id="TIGR00836">
    <property type="entry name" value="amt"/>
    <property type="match status" value="1"/>
</dbReference>
<dbReference type="GO" id="GO:0008519">
    <property type="term" value="F:ammonium channel activity"/>
    <property type="evidence" value="ECO:0007669"/>
    <property type="project" value="InterPro"/>
</dbReference>
<keyword evidence="4 8" id="KW-0812">Transmembrane</keyword>
<dbReference type="AlphaFoldDB" id="A0A1Q9EIA3"/>
<dbReference type="EMBL" id="LSRX01000146">
    <property type="protein sequence ID" value="OLQ07160.1"/>
    <property type="molecule type" value="Genomic_DNA"/>
</dbReference>
<feature type="transmembrane region" description="Helical" evidence="8">
    <location>
        <begin position="187"/>
        <end position="205"/>
    </location>
</feature>
<evidence type="ECO:0000256" key="7">
    <source>
        <dbReference type="ARBA" id="ARBA00023177"/>
    </source>
</evidence>
<evidence type="ECO:0000313" key="9">
    <source>
        <dbReference type="EMBL" id="OLQ07160.1"/>
    </source>
</evidence>
<feature type="transmembrane region" description="Helical" evidence="8">
    <location>
        <begin position="255"/>
        <end position="276"/>
    </location>
</feature>
<feature type="transmembrane region" description="Helical" evidence="8">
    <location>
        <begin position="86"/>
        <end position="103"/>
    </location>
</feature>
<dbReference type="InterPro" id="IPR029020">
    <property type="entry name" value="Ammonium/urea_transptr"/>
</dbReference>
<dbReference type="GO" id="GO:0005886">
    <property type="term" value="C:plasma membrane"/>
    <property type="evidence" value="ECO:0007669"/>
    <property type="project" value="UniProtKB-SubCell"/>
</dbReference>
<organism evidence="9 10">
    <name type="scientific">Symbiodinium microadriaticum</name>
    <name type="common">Dinoflagellate</name>
    <name type="synonym">Zooxanthella microadriatica</name>
    <dbReference type="NCBI Taxonomy" id="2951"/>
    <lineage>
        <taxon>Eukaryota</taxon>
        <taxon>Sar</taxon>
        <taxon>Alveolata</taxon>
        <taxon>Dinophyceae</taxon>
        <taxon>Suessiales</taxon>
        <taxon>Symbiodiniaceae</taxon>
        <taxon>Symbiodinium</taxon>
    </lineage>
</organism>
<keyword evidence="10" id="KW-1185">Reference proteome</keyword>
<evidence type="ECO:0000256" key="8">
    <source>
        <dbReference type="RuleBase" id="RU362002"/>
    </source>
</evidence>
<evidence type="ECO:0000256" key="4">
    <source>
        <dbReference type="ARBA" id="ARBA00022692"/>
    </source>
</evidence>
<dbReference type="InterPro" id="IPR001905">
    <property type="entry name" value="Ammonium_transpt"/>
</dbReference>
<evidence type="ECO:0000256" key="3">
    <source>
        <dbReference type="ARBA" id="ARBA00022448"/>
    </source>
</evidence>
<protein>
    <recommendedName>
        <fullName evidence="8">Ammonium transporter</fullName>
    </recommendedName>
</protein>
<dbReference type="PANTHER" id="PTHR11730:SF6">
    <property type="entry name" value="AMMONIUM TRANSPORTER"/>
    <property type="match status" value="1"/>
</dbReference>
<evidence type="ECO:0000256" key="6">
    <source>
        <dbReference type="ARBA" id="ARBA00023136"/>
    </source>
</evidence>
<feature type="transmembrane region" description="Helical" evidence="8">
    <location>
        <begin position="464"/>
        <end position="491"/>
    </location>
</feature>